<protein>
    <recommendedName>
        <fullName evidence="3">Transmembrane protein</fullName>
    </recommendedName>
</protein>
<keyword evidence="1" id="KW-1133">Transmembrane helix</keyword>
<gene>
    <name evidence="2" type="ORF">JR316_009856</name>
</gene>
<name>A0A8H7XP14_PSICU</name>
<proteinExistence type="predicted"/>
<keyword evidence="1" id="KW-0472">Membrane</keyword>
<feature type="transmembrane region" description="Helical" evidence="1">
    <location>
        <begin position="200"/>
        <end position="220"/>
    </location>
</feature>
<keyword evidence="1" id="KW-0812">Transmembrane</keyword>
<evidence type="ECO:0008006" key="3">
    <source>
        <dbReference type="Google" id="ProtNLM"/>
    </source>
</evidence>
<dbReference type="OrthoDB" id="2977496at2759"/>
<dbReference type="AlphaFoldDB" id="A0A8H7XP14"/>
<evidence type="ECO:0000313" key="2">
    <source>
        <dbReference type="EMBL" id="KAG5165160.1"/>
    </source>
</evidence>
<comment type="caution">
    <text evidence="2">The sequence shown here is derived from an EMBL/GenBank/DDBJ whole genome shotgun (WGS) entry which is preliminary data.</text>
</comment>
<organism evidence="2">
    <name type="scientific">Psilocybe cubensis</name>
    <name type="common">Psychedelic mushroom</name>
    <name type="synonym">Stropharia cubensis</name>
    <dbReference type="NCBI Taxonomy" id="181762"/>
    <lineage>
        <taxon>Eukaryota</taxon>
        <taxon>Fungi</taxon>
        <taxon>Dikarya</taxon>
        <taxon>Basidiomycota</taxon>
        <taxon>Agaricomycotina</taxon>
        <taxon>Agaricomycetes</taxon>
        <taxon>Agaricomycetidae</taxon>
        <taxon>Agaricales</taxon>
        <taxon>Agaricineae</taxon>
        <taxon>Strophariaceae</taxon>
        <taxon>Psilocybe</taxon>
    </lineage>
</organism>
<feature type="transmembrane region" description="Helical" evidence="1">
    <location>
        <begin position="120"/>
        <end position="148"/>
    </location>
</feature>
<accession>A0A8H7XP14</accession>
<sequence length="223" mass="24328">MYIGAASYASLFATAFSGSGAVPQPSQLPLPASLSSLPSSVGKLGSDVGLGSVATVLRLDEETGQMQIDKIFHAVWAFILSVFDVVKNWAVCWGPSLDWISEALSTSYTFVQNHPHPFHILGWTVFFGPIIVLIPCLLLVELVIIVIFHLESFLHGQSGETIPDRLDFLKDYFIETRESVFATVERWTAAFNQKTVAHPALLGVRLLGALLGGWVLAGIWSGW</sequence>
<reference evidence="2" key="1">
    <citation type="submission" date="2021-02" db="EMBL/GenBank/DDBJ databases">
        <title>Psilocybe cubensis genome.</title>
        <authorList>
            <person name="Mckernan K.J."/>
            <person name="Crawford S."/>
            <person name="Trippe A."/>
            <person name="Kane L.T."/>
            <person name="Mclaughlin S."/>
        </authorList>
    </citation>
    <scope>NUCLEOTIDE SEQUENCE [LARGE SCALE GENOMIC DNA]</scope>
    <source>
        <strain evidence="2">MGC-MH-2018</strain>
    </source>
</reference>
<evidence type="ECO:0000256" key="1">
    <source>
        <dbReference type="SAM" id="Phobius"/>
    </source>
</evidence>
<dbReference type="EMBL" id="JAFIQS010000010">
    <property type="protein sequence ID" value="KAG5165160.1"/>
    <property type="molecule type" value="Genomic_DNA"/>
</dbReference>